<dbReference type="RefSeq" id="WP_302035450.1">
    <property type="nucleotide sequence ID" value="NZ_JAUKPO010000001.1"/>
</dbReference>
<sequence>MLSNQERESLTLQQYWYLLASVLVTLLHYFVLIFIHITYYIPFELFEPLKNTYLFLLEKVSWLINPWYISVIILVGTTFYGLGTRGVKSTSITAEQVRNTLIIGLLLMTSTACALWFVPSLFKNSIFVIGYIMVHFIGQIIVAKGATHYNRIFSHSLQNDLFNEDNESFPQEERLLKTENSVNIPTCYQLKGKLRNGWLNIVNPFRGVMVLGIPGSGKTFSVLVPAIEQCIAKGYTAMVYDIKFPDLSKVALQALLQNKGQYQVPPKFYVINFDDVERSHRCNPLLPELMTDIIDAYESAQTIMFNLNRTWIQKQGDFFVDSAINFVTAVIWVLKRIDERQKLEYEQAIGMWNSTNGTAKPLPPPTVCTFPHVIEFANREYDKIFPVLLNYPEIENYARMFADAFRNGAMEQLEGQIASARNGMARLVSPTLYWVMSGNDFTLDINDPTHPKIVCIGNNPQRQGIYGAALSLYNARLITLINKKNKLKSALFIDELPTLYFKGLDQLIATARSNKVATFLGIQDFSQLERDYGTKEAKVIEGIIGNLFAGQVTGNSAEGLSKRFGKTNQMKESITQSRNDTTINRSTQLQEVIPASKISALSQGWMVGSVADDTGAQITTKMFHAKLLVRPSGNPLPDMPVVYDFEKIKKDIPTEQNTSIEAFKTKIIFNNLERIKGEVDLLLTREMERLPEHLRQGFQKSPN</sequence>
<keyword evidence="3" id="KW-1003">Cell membrane</keyword>
<evidence type="ECO:0000256" key="3">
    <source>
        <dbReference type="ARBA" id="ARBA00022475"/>
    </source>
</evidence>
<dbReference type="EMBL" id="JAUKPO010000001">
    <property type="protein sequence ID" value="MDO1444645.1"/>
    <property type="molecule type" value="Genomic_DNA"/>
</dbReference>
<dbReference type="InterPro" id="IPR051539">
    <property type="entry name" value="T4SS-coupling_protein"/>
</dbReference>
<feature type="transmembrane region" description="Helical" evidence="7">
    <location>
        <begin position="15"/>
        <end position="41"/>
    </location>
</feature>
<dbReference type="SUPFAM" id="SSF52540">
    <property type="entry name" value="P-loop containing nucleoside triphosphate hydrolases"/>
    <property type="match status" value="1"/>
</dbReference>
<name>A0ABT8QXS7_9BACT</name>
<feature type="transmembrane region" description="Helical" evidence="7">
    <location>
        <begin position="61"/>
        <end position="80"/>
    </location>
</feature>
<evidence type="ECO:0000313" key="9">
    <source>
        <dbReference type="Proteomes" id="UP001168528"/>
    </source>
</evidence>
<evidence type="ECO:0000256" key="6">
    <source>
        <dbReference type="ARBA" id="ARBA00023136"/>
    </source>
</evidence>
<dbReference type="Pfam" id="PF02534">
    <property type="entry name" value="T4SS-DNA_transf"/>
    <property type="match status" value="1"/>
</dbReference>
<evidence type="ECO:0000256" key="5">
    <source>
        <dbReference type="ARBA" id="ARBA00022989"/>
    </source>
</evidence>
<comment type="caution">
    <text evidence="8">The sequence shown here is derived from an EMBL/GenBank/DDBJ whole genome shotgun (WGS) entry which is preliminary data.</text>
</comment>
<comment type="similarity">
    <text evidence="2">Belongs to the VirD4/TraG family.</text>
</comment>
<evidence type="ECO:0000313" key="8">
    <source>
        <dbReference type="EMBL" id="MDO1444645.1"/>
    </source>
</evidence>
<dbReference type="InterPro" id="IPR027417">
    <property type="entry name" value="P-loop_NTPase"/>
</dbReference>
<evidence type="ECO:0000256" key="7">
    <source>
        <dbReference type="SAM" id="Phobius"/>
    </source>
</evidence>
<feature type="transmembrane region" description="Helical" evidence="7">
    <location>
        <begin position="101"/>
        <end position="119"/>
    </location>
</feature>
<dbReference type="Proteomes" id="UP001168528">
    <property type="component" value="Unassembled WGS sequence"/>
</dbReference>
<dbReference type="CDD" id="cd01127">
    <property type="entry name" value="TrwB_TraG_TraD_VirD4"/>
    <property type="match status" value="1"/>
</dbReference>
<evidence type="ECO:0000256" key="2">
    <source>
        <dbReference type="ARBA" id="ARBA00008806"/>
    </source>
</evidence>
<keyword evidence="9" id="KW-1185">Reference proteome</keyword>
<proteinExistence type="inferred from homology"/>
<protein>
    <submittedName>
        <fullName evidence="8">Type IV secretory system conjugative DNA transfer family protein</fullName>
    </submittedName>
</protein>
<organism evidence="8 9">
    <name type="scientific">Rhodocytophaga aerolata</name>
    <dbReference type="NCBI Taxonomy" id="455078"/>
    <lineage>
        <taxon>Bacteria</taxon>
        <taxon>Pseudomonadati</taxon>
        <taxon>Bacteroidota</taxon>
        <taxon>Cytophagia</taxon>
        <taxon>Cytophagales</taxon>
        <taxon>Rhodocytophagaceae</taxon>
        <taxon>Rhodocytophaga</taxon>
    </lineage>
</organism>
<dbReference type="Gene3D" id="3.40.50.300">
    <property type="entry name" value="P-loop containing nucleotide triphosphate hydrolases"/>
    <property type="match status" value="1"/>
</dbReference>
<dbReference type="PANTHER" id="PTHR37937">
    <property type="entry name" value="CONJUGATIVE TRANSFER: DNA TRANSPORT"/>
    <property type="match status" value="1"/>
</dbReference>
<evidence type="ECO:0000256" key="4">
    <source>
        <dbReference type="ARBA" id="ARBA00022692"/>
    </source>
</evidence>
<accession>A0ABT8QXS7</accession>
<gene>
    <name evidence="8" type="ORF">Q0590_00205</name>
</gene>
<keyword evidence="4 7" id="KW-0812">Transmembrane</keyword>
<feature type="transmembrane region" description="Helical" evidence="7">
    <location>
        <begin position="125"/>
        <end position="143"/>
    </location>
</feature>
<keyword evidence="5 7" id="KW-1133">Transmembrane helix</keyword>
<comment type="subcellular location">
    <subcellularLocation>
        <location evidence="1">Cell membrane</location>
        <topology evidence="1">Multi-pass membrane protein</topology>
    </subcellularLocation>
</comment>
<keyword evidence="6 7" id="KW-0472">Membrane</keyword>
<evidence type="ECO:0000256" key="1">
    <source>
        <dbReference type="ARBA" id="ARBA00004651"/>
    </source>
</evidence>
<dbReference type="InterPro" id="IPR003688">
    <property type="entry name" value="TraG/VirD4"/>
</dbReference>
<reference evidence="8" key="1">
    <citation type="submission" date="2023-07" db="EMBL/GenBank/DDBJ databases">
        <title>The genome sequence of Rhodocytophaga aerolata KACC 12507.</title>
        <authorList>
            <person name="Zhang X."/>
        </authorList>
    </citation>
    <scope>NUCLEOTIDE SEQUENCE</scope>
    <source>
        <strain evidence="8">KACC 12507</strain>
    </source>
</reference>
<dbReference type="PANTHER" id="PTHR37937:SF1">
    <property type="entry name" value="CONJUGATIVE TRANSFER: DNA TRANSPORT"/>
    <property type="match status" value="1"/>
</dbReference>